<dbReference type="GO" id="GO:0016853">
    <property type="term" value="F:isomerase activity"/>
    <property type="evidence" value="ECO:0007669"/>
    <property type="project" value="UniProtKB-KW"/>
</dbReference>
<dbReference type="Gene3D" id="3.20.20.70">
    <property type="entry name" value="Aldolase class I"/>
    <property type="match status" value="1"/>
</dbReference>
<comment type="pathway">
    <text evidence="2 9">Amino-acid biosynthesis; L-tryptophan biosynthesis; L-tryptophan from chorismate: step 3/5.</text>
</comment>
<gene>
    <name evidence="9" type="primary">trpF</name>
    <name evidence="11" type="ORF">CKO13_09400</name>
</gene>
<evidence type="ECO:0000256" key="8">
    <source>
        <dbReference type="ARBA" id="ARBA00023235"/>
    </source>
</evidence>
<dbReference type="NCBIfam" id="NF002298">
    <property type="entry name" value="PRK01222.1-4"/>
    <property type="match status" value="1"/>
</dbReference>
<keyword evidence="5 9" id="KW-0028">Amino-acid biosynthesis</keyword>
<name>A0ABS1E7S8_9GAMM</name>
<evidence type="ECO:0000256" key="2">
    <source>
        <dbReference type="ARBA" id="ARBA00004664"/>
    </source>
</evidence>
<dbReference type="RefSeq" id="WP_200260082.1">
    <property type="nucleotide sequence ID" value="NZ_NRSH01000115.1"/>
</dbReference>
<dbReference type="InterPro" id="IPR011060">
    <property type="entry name" value="RibuloseP-bd_barrel"/>
</dbReference>
<evidence type="ECO:0000256" key="5">
    <source>
        <dbReference type="ARBA" id="ARBA00022605"/>
    </source>
</evidence>
<evidence type="ECO:0000256" key="7">
    <source>
        <dbReference type="ARBA" id="ARBA00023141"/>
    </source>
</evidence>
<evidence type="ECO:0000256" key="9">
    <source>
        <dbReference type="HAMAP-Rule" id="MF_00135"/>
    </source>
</evidence>
<evidence type="ECO:0000313" key="12">
    <source>
        <dbReference type="Proteomes" id="UP000738126"/>
    </source>
</evidence>
<evidence type="ECO:0000256" key="3">
    <source>
        <dbReference type="ARBA" id="ARBA00012572"/>
    </source>
</evidence>
<comment type="caution">
    <text evidence="11">The sequence shown here is derived from an EMBL/GenBank/DDBJ whole genome shotgun (WGS) entry which is preliminary data.</text>
</comment>
<dbReference type="Pfam" id="PF00697">
    <property type="entry name" value="PRAI"/>
    <property type="match status" value="1"/>
</dbReference>
<evidence type="ECO:0000313" key="11">
    <source>
        <dbReference type="EMBL" id="MBK1727227.1"/>
    </source>
</evidence>
<proteinExistence type="inferred from homology"/>
<protein>
    <recommendedName>
        <fullName evidence="4 9">N-(5'-phosphoribosyl)anthranilate isomerase</fullName>
        <shortName evidence="9">PRAI</shortName>
        <ecNumber evidence="3 9">5.3.1.24</ecNumber>
    </recommendedName>
</protein>
<accession>A0ABS1E7S8</accession>
<dbReference type="EC" id="5.3.1.24" evidence="3 9"/>
<keyword evidence="8 9" id="KW-0413">Isomerase</keyword>
<dbReference type="Proteomes" id="UP000738126">
    <property type="component" value="Unassembled WGS sequence"/>
</dbReference>
<sequence length="207" mass="21678">MRTRVKICGITRAEDAAAAVELGADAIGLVFADSSPRAVDLQEAREIAAVVPAFVSLVGLFVDPSPEQVRVALDTLRLDNLQFHGAEDPASCASYGRRYIKAVPMGGGVDPAAFAARYPEAGAFLFDSHRLGERGGRGEAFDHSAIPPGVANIVVAGGLCPENVAEVVQCVRPLAVDVSSGVEASPGVKDRESMARFFAEVQRGDSI</sequence>
<dbReference type="SUPFAM" id="SSF51366">
    <property type="entry name" value="Ribulose-phoshate binding barrel"/>
    <property type="match status" value="1"/>
</dbReference>
<keyword evidence="12" id="KW-1185">Reference proteome</keyword>
<dbReference type="InterPro" id="IPR001240">
    <property type="entry name" value="PRAI_dom"/>
</dbReference>
<reference evidence="11 12" key="1">
    <citation type="journal article" date="2020" name="Microorganisms">
        <title>Osmotic Adaptation and Compatible Solute Biosynthesis of Phototrophic Bacteria as Revealed from Genome Analyses.</title>
        <authorList>
            <person name="Imhoff J.F."/>
            <person name="Rahn T."/>
            <person name="Kunzel S."/>
            <person name="Keller A."/>
            <person name="Neulinger S.C."/>
        </authorList>
    </citation>
    <scope>NUCLEOTIDE SEQUENCE [LARGE SCALE GENOMIC DNA]</scope>
    <source>
        <strain evidence="11 12">DSM 15116</strain>
    </source>
</reference>
<feature type="domain" description="N-(5'phosphoribosyl) anthranilate isomerase (PRAI)" evidence="10">
    <location>
        <begin position="5"/>
        <end position="198"/>
    </location>
</feature>
<keyword evidence="7 9" id="KW-0057">Aromatic amino acid biosynthesis</keyword>
<evidence type="ECO:0000256" key="4">
    <source>
        <dbReference type="ARBA" id="ARBA00022272"/>
    </source>
</evidence>
<dbReference type="InterPro" id="IPR013785">
    <property type="entry name" value="Aldolase_TIM"/>
</dbReference>
<organism evidence="11 12">
    <name type="scientific">Halorhodospira neutriphila</name>
    <dbReference type="NCBI Taxonomy" id="168379"/>
    <lineage>
        <taxon>Bacteria</taxon>
        <taxon>Pseudomonadati</taxon>
        <taxon>Pseudomonadota</taxon>
        <taxon>Gammaproteobacteria</taxon>
        <taxon>Chromatiales</taxon>
        <taxon>Ectothiorhodospiraceae</taxon>
        <taxon>Halorhodospira</taxon>
    </lineage>
</organism>
<dbReference type="HAMAP" id="MF_00135">
    <property type="entry name" value="PRAI"/>
    <property type="match status" value="1"/>
</dbReference>
<dbReference type="PANTHER" id="PTHR42894:SF1">
    <property type="entry name" value="N-(5'-PHOSPHORIBOSYL)ANTHRANILATE ISOMERASE"/>
    <property type="match status" value="1"/>
</dbReference>
<comment type="catalytic activity">
    <reaction evidence="1 9">
        <text>N-(5-phospho-beta-D-ribosyl)anthranilate = 1-(2-carboxyphenylamino)-1-deoxy-D-ribulose 5-phosphate</text>
        <dbReference type="Rhea" id="RHEA:21540"/>
        <dbReference type="ChEBI" id="CHEBI:18277"/>
        <dbReference type="ChEBI" id="CHEBI:58613"/>
        <dbReference type="EC" id="5.3.1.24"/>
    </reaction>
</comment>
<evidence type="ECO:0000259" key="10">
    <source>
        <dbReference type="Pfam" id="PF00697"/>
    </source>
</evidence>
<dbReference type="EMBL" id="NRSH01000115">
    <property type="protein sequence ID" value="MBK1727227.1"/>
    <property type="molecule type" value="Genomic_DNA"/>
</dbReference>
<dbReference type="PANTHER" id="PTHR42894">
    <property type="entry name" value="N-(5'-PHOSPHORIBOSYL)ANTHRANILATE ISOMERASE"/>
    <property type="match status" value="1"/>
</dbReference>
<comment type="similarity">
    <text evidence="9">Belongs to the TrpF family.</text>
</comment>
<evidence type="ECO:0000256" key="6">
    <source>
        <dbReference type="ARBA" id="ARBA00022822"/>
    </source>
</evidence>
<evidence type="ECO:0000256" key="1">
    <source>
        <dbReference type="ARBA" id="ARBA00001164"/>
    </source>
</evidence>
<keyword evidence="6 9" id="KW-0822">Tryptophan biosynthesis</keyword>
<dbReference type="CDD" id="cd00405">
    <property type="entry name" value="PRAI"/>
    <property type="match status" value="1"/>
</dbReference>
<dbReference type="InterPro" id="IPR044643">
    <property type="entry name" value="TrpF_fam"/>
</dbReference>